<dbReference type="PANTHER" id="PTHR43791">
    <property type="entry name" value="PERMEASE-RELATED"/>
    <property type="match status" value="1"/>
</dbReference>
<feature type="domain" description="Major facilitator superfamily (MFS) profile" evidence="7">
    <location>
        <begin position="46"/>
        <end position="519"/>
    </location>
</feature>
<feature type="transmembrane region" description="Helical" evidence="6">
    <location>
        <begin position="322"/>
        <end position="348"/>
    </location>
</feature>
<evidence type="ECO:0000259" key="7">
    <source>
        <dbReference type="PROSITE" id="PS50850"/>
    </source>
</evidence>
<dbReference type="InterPro" id="IPR036259">
    <property type="entry name" value="MFS_trans_sf"/>
</dbReference>
<reference evidence="8 9" key="1">
    <citation type="submission" date="2020-07" db="EMBL/GenBank/DDBJ databases">
        <title>Comparative genomics of pyrophilous fungi reveals a link between fire events and developmental genes.</title>
        <authorList>
            <consortium name="DOE Joint Genome Institute"/>
            <person name="Steindorff A.S."/>
            <person name="Carver A."/>
            <person name="Calhoun S."/>
            <person name="Stillman K."/>
            <person name="Liu H."/>
            <person name="Lipzen A."/>
            <person name="Pangilinan J."/>
            <person name="Labutti K."/>
            <person name="Bruns T.D."/>
            <person name="Grigoriev I.V."/>
        </authorList>
    </citation>
    <scope>NUCLEOTIDE SEQUENCE [LARGE SCALE GENOMIC DNA]</scope>
    <source>
        <strain evidence="8 9">CBS 144469</strain>
    </source>
</reference>
<evidence type="ECO:0000256" key="6">
    <source>
        <dbReference type="SAM" id="Phobius"/>
    </source>
</evidence>
<keyword evidence="5 6" id="KW-0472">Membrane</keyword>
<keyword evidence="4 6" id="KW-1133">Transmembrane helix</keyword>
<evidence type="ECO:0000313" key="9">
    <source>
        <dbReference type="Proteomes" id="UP000521943"/>
    </source>
</evidence>
<evidence type="ECO:0000256" key="5">
    <source>
        <dbReference type="ARBA" id="ARBA00023136"/>
    </source>
</evidence>
<evidence type="ECO:0000313" key="8">
    <source>
        <dbReference type="EMBL" id="KAF6762630.1"/>
    </source>
</evidence>
<comment type="subcellular location">
    <subcellularLocation>
        <location evidence="1">Membrane</location>
        <topology evidence="1">Multi-pass membrane protein</topology>
    </subcellularLocation>
</comment>
<feature type="transmembrane region" description="Helical" evidence="6">
    <location>
        <begin position="113"/>
        <end position="131"/>
    </location>
</feature>
<name>A0A8H6IBT4_9AGAR</name>
<sequence length="555" mass="61722">MSSNDPNDIEDAYARGMTKRILWKLDSNILPPLALVSTSRCPLFSDMKVVSKLWLANFIDRSNIGNARIAGLEKDTHLVGNQFNVLLTLFYVTYVLVEVPSNIVLKKMQPNRWIPLLVFLWGIVTVLTCVVKDFKDLVIIRLFLGICEGGLLPGLILYLSTLYKKHELQLRVGIFYASASLSGAFGGLLASVILKMDGLANVPGWKWIFILEGMATVVIAGIAFLILPKDLASAKFLTPEERTFAVERFRRGNINLVVSRAGTVREDNLPGSGNAFDAEKSESVSVREATAIDPLAVEEEEQFEWREVWRGITDIQTWLTGIAYFGLVVGLYSYSLFLPTIIAGLGYSGIQAQLRTVPPYVPAAVMTGLFFFGSEPETYLIYTRTVVVAIYSDRLKWRGPFILMCLPFSIIGYIIAITATTNKARYVAVFFMSVGVYPSAPCILSILPNNSSGHYKKATTTALQLAIANTGGFVATFAYTPDQRPKYIRGHTISLAFVSLAWFLVACNVAYCMWENKARREGRRQSNITKYEHLKATGKTRAPIGDRHPDFILTL</sequence>
<dbReference type="Pfam" id="PF07690">
    <property type="entry name" value="MFS_1"/>
    <property type="match status" value="1"/>
</dbReference>
<proteinExistence type="predicted"/>
<gene>
    <name evidence="8" type="ORF">DFP72DRAFT_957164</name>
</gene>
<dbReference type="InterPro" id="IPR020846">
    <property type="entry name" value="MFS_dom"/>
</dbReference>
<dbReference type="PROSITE" id="PS50850">
    <property type="entry name" value="MFS"/>
    <property type="match status" value="1"/>
</dbReference>
<dbReference type="GO" id="GO:0022857">
    <property type="term" value="F:transmembrane transporter activity"/>
    <property type="evidence" value="ECO:0007669"/>
    <property type="project" value="InterPro"/>
</dbReference>
<evidence type="ECO:0000256" key="3">
    <source>
        <dbReference type="ARBA" id="ARBA00022692"/>
    </source>
</evidence>
<feature type="transmembrane region" description="Helical" evidence="6">
    <location>
        <begin position="360"/>
        <end position="380"/>
    </location>
</feature>
<accession>A0A8H6IBT4</accession>
<evidence type="ECO:0000256" key="4">
    <source>
        <dbReference type="ARBA" id="ARBA00022989"/>
    </source>
</evidence>
<keyword evidence="9" id="KW-1185">Reference proteome</keyword>
<dbReference type="Gene3D" id="1.20.1250.20">
    <property type="entry name" value="MFS general substrate transporter like domains"/>
    <property type="match status" value="2"/>
</dbReference>
<dbReference type="Proteomes" id="UP000521943">
    <property type="component" value="Unassembled WGS sequence"/>
</dbReference>
<evidence type="ECO:0000256" key="1">
    <source>
        <dbReference type="ARBA" id="ARBA00004141"/>
    </source>
</evidence>
<feature type="transmembrane region" description="Helical" evidence="6">
    <location>
        <begin position="137"/>
        <end position="160"/>
    </location>
</feature>
<feature type="transmembrane region" description="Helical" evidence="6">
    <location>
        <begin position="172"/>
        <end position="193"/>
    </location>
</feature>
<feature type="transmembrane region" description="Helical" evidence="6">
    <location>
        <begin position="492"/>
        <end position="514"/>
    </location>
</feature>
<organism evidence="8 9">
    <name type="scientific">Ephemerocybe angulata</name>
    <dbReference type="NCBI Taxonomy" id="980116"/>
    <lineage>
        <taxon>Eukaryota</taxon>
        <taxon>Fungi</taxon>
        <taxon>Dikarya</taxon>
        <taxon>Basidiomycota</taxon>
        <taxon>Agaricomycotina</taxon>
        <taxon>Agaricomycetes</taxon>
        <taxon>Agaricomycetidae</taxon>
        <taxon>Agaricales</taxon>
        <taxon>Agaricineae</taxon>
        <taxon>Psathyrellaceae</taxon>
        <taxon>Ephemerocybe</taxon>
    </lineage>
</organism>
<protein>
    <submittedName>
        <fullName evidence="8">MFS general substrate transporter</fullName>
    </submittedName>
</protein>
<dbReference type="InterPro" id="IPR011701">
    <property type="entry name" value="MFS"/>
</dbReference>
<dbReference type="FunFam" id="1.20.1250.20:FF:000013">
    <property type="entry name" value="MFS general substrate transporter"/>
    <property type="match status" value="1"/>
</dbReference>
<keyword evidence="2" id="KW-0813">Transport</keyword>
<dbReference type="GO" id="GO:0016020">
    <property type="term" value="C:membrane"/>
    <property type="evidence" value="ECO:0007669"/>
    <property type="project" value="UniProtKB-SubCell"/>
</dbReference>
<dbReference type="EMBL" id="JACGCI010000007">
    <property type="protein sequence ID" value="KAF6762630.1"/>
    <property type="molecule type" value="Genomic_DNA"/>
</dbReference>
<evidence type="ECO:0000256" key="2">
    <source>
        <dbReference type="ARBA" id="ARBA00022448"/>
    </source>
</evidence>
<dbReference type="AlphaFoldDB" id="A0A8H6IBT4"/>
<keyword evidence="3 6" id="KW-0812">Transmembrane</keyword>
<dbReference type="PANTHER" id="PTHR43791:SF67">
    <property type="entry name" value="TRANSPORTER, PUTATIVE (AFU_ORTHOLOGUE AFUA_3G04010)-RELATED"/>
    <property type="match status" value="1"/>
</dbReference>
<dbReference type="SUPFAM" id="SSF103473">
    <property type="entry name" value="MFS general substrate transporter"/>
    <property type="match status" value="1"/>
</dbReference>
<dbReference type="OrthoDB" id="9971669at2759"/>
<dbReference type="FunFam" id="1.20.1250.20:FF:000018">
    <property type="entry name" value="MFS transporter permease"/>
    <property type="match status" value="1"/>
</dbReference>
<feature type="transmembrane region" description="Helical" evidence="6">
    <location>
        <begin position="426"/>
        <end position="447"/>
    </location>
</feature>
<feature type="transmembrane region" description="Helical" evidence="6">
    <location>
        <begin position="205"/>
        <end position="227"/>
    </location>
</feature>
<comment type="caution">
    <text evidence="8">The sequence shown here is derived from an EMBL/GenBank/DDBJ whole genome shotgun (WGS) entry which is preliminary data.</text>
</comment>
<feature type="transmembrane region" description="Helical" evidence="6">
    <location>
        <begin position="459"/>
        <end position="480"/>
    </location>
</feature>
<feature type="transmembrane region" description="Helical" evidence="6">
    <location>
        <begin position="83"/>
        <end position="101"/>
    </location>
</feature>
<feature type="transmembrane region" description="Helical" evidence="6">
    <location>
        <begin position="401"/>
        <end position="420"/>
    </location>
</feature>